<dbReference type="Pfam" id="PF01628">
    <property type="entry name" value="HrcA"/>
    <property type="match status" value="1"/>
</dbReference>
<keyword evidence="1" id="KW-0678">Repressor</keyword>
<dbReference type="Gene3D" id="3.30.450.40">
    <property type="match status" value="1"/>
</dbReference>
<comment type="caution">
    <text evidence="6">The sequence shown here is derived from an EMBL/GenBank/DDBJ whole genome shotgun (WGS) entry which is preliminary data.</text>
</comment>
<dbReference type="GO" id="GO:0003677">
    <property type="term" value="F:DNA binding"/>
    <property type="evidence" value="ECO:0007669"/>
    <property type="project" value="InterPro"/>
</dbReference>
<evidence type="ECO:0000256" key="1">
    <source>
        <dbReference type="ARBA" id="ARBA00022491"/>
    </source>
</evidence>
<evidence type="ECO:0000256" key="3">
    <source>
        <dbReference type="ARBA" id="ARBA00023016"/>
    </source>
</evidence>
<dbReference type="InterPro" id="IPR021153">
    <property type="entry name" value="HrcA_C"/>
</dbReference>
<dbReference type="InterPro" id="IPR036390">
    <property type="entry name" value="WH_DNA-bd_sf"/>
</dbReference>
<proteinExistence type="predicted"/>
<protein>
    <recommendedName>
        <fullName evidence="5">Heat-inducible transcription repressor HrcA C-terminal domain-containing protein</fullName>
    </recommendedName>
</protein>
<dbReference type="InterPro" id="IPR002571">
    <property type="entry name" value="HrcA"/>
</dbReference>
<dbReference type="Gene3D" id="1.10.10.10">
    <property type="entry name" value="Winged helix-like DNA-binding domain superfamily/Winged helix DNA-binding domain"/>
    <property type="match status" value="1"/>
</dbReference>
<dbReference type="InterPro" id="IPR029016">
    <property type="entry name" value="GAF-like_dom_sf"/>
</dbReference>
<organism evidence="6 7">
    <name type="scientific">Candidatus Kaiserbacteria bacterium RIFCSPLOWO2_12_FULL_53_8</name>
    <dbReference type="NCBI Taxonomy" id="1798529"/>
    <lineage>
        <taxon>Bacteria</taxon>
        <taxon>Candidatus Kaiseribacteriota</taxon>
    </lineage>
</organism>
<dbReference type="GO" id="GO:0045892">
    <property type="term" value="P:negative regulation of DNA-templated transcription"/>
    <property type="evidence" value="ECO:0007669"/>
    <property type="project" value="TreeGrafter"/>
</dbReference>
<keyword evidence="3" id="KW-0346">Stress response</keyword>
<accession>A0A1F6FY39</accession>
<keyword evidence="4" id="KW-0804">Transcription</keyword>
<keyword evidence="2" id="KW-0805">Transcription regulation</keyword>
<dbReference type="PANTHER" id="PTHR34824:SF1">
    <property type="entry name" value="HEAT-INDUCIBLE TRANSCRIPTION REPRESSOR HRCA"/>
    <property type="match status" value="1"/>
</dbReference>
<evidence type="ECO:0000256" key="2">
    <source>
        <dbReference type="ARBA" id="ARBA00023015"/>
    </source>
</evidence>
<evidence type="ECO:0000313" key="7">
    <source>
        <dbReference type="Proteomes" id="UP000178601"/>
    </source>
</evidence>
<dbReference type="EMBL" id="MFMQ01000085">
    <property type="protein sequence ID" value="OGG90798.1"/>
    <property type="molecule type" value="Genomic_DNA"/>
</dbReference>
<dbReference type="SUPFAM" id="SSF55781">
    <property type="entry name" value="GAF domain-like"/>
    <property type="match status" value="1"/>
</dbReference>
<sequence>MNPRQSKLLQAIIEQFIHTGMPVGSKALIEVSSFDVSGATIRNEMQVLTAEGFIAQPHVSAGRIPTALGYRMYVKEFMEPTREERAVRKKFDELKDVYLKRKDQERVYDAVKLLSQMTMNIAFATVPHRDRVFYMGLSNVLKQPEFVQDALLTSSVVEVLEGRLSDLLEKLETDSTIRYYIGDEHILPELQSCAFLTKEYRVRGMKGVIGILGPMRMDYAYNTVALELAADLLRS</sequence>
<dbReference type="InterPro" id="IPR036388">
    <property type="entry name" value="WH-like_DNA-bd_sf"/>
</dbReference>
<dbReference type="PANTHER" id="PTHR34824">
    <property type="entry name" value="HEAT-INDUCIBLE TRANSCRIPTION REPRESSOR HRCA"/>
    <property type="match status" value="1"/>
</dbReference>
<dbReference type="SUPFAM" id="SSF46785">
    <property type="entry name" value="Winged helix' DNA-binding domain"/>
    <property type="match status" value="1"/>
</dbReference>
<name>A0A1F6FY39_9BACT</name>
<feature type="domain" description="Heat-inducible transcription repressor HrcA C-terminal" evidence="5">
    <location>
        <begin position="84"/>
        <end position="220"/>
    </location>
</feature>
<evidence type="ECO:0000313" key="6">
    <source>
        <dbReference type="EMBL" id="OGG90798.1"/>
    </source>
</evidence>
<evidence type="ECO:0000256" key="4">
    <source>
        <dbReference type="ARBA" id="ARBA00023163"/>
    </source>
</evidence>
<evidence type="ECO:0000259" key="5">
    <source>
        <dbReference type="Pfam" id="PF01628"/>
    </source>
</evidence>
<reference evidence="6 7" key="1">
    <citation type="journal article" date="2016" name="Nat. Commun.">
        <title>Thousands of microbial genomes shed light on interconnected biogeochemical processes in an aquifer system.</title>
        <authorList>
            <person name="Anantharaman K."/>
            <person name="Brown C.T."/>
            <person name="Hug L.A."/>
            <person name="Sharon I."/>
            <person name="Castelle C.J."/>
            <person name="Probst A.J."/>
            <person name="Thomas B.C."/>
            <person name="Singh A."/>
            <person name="Wilkins M.J."/>
            <person name="Karaoz U."/>
            <person name="Brodie E.L."/>
            <person name="Williams K.H."/>
            <person name="Hubbard S.S."/>
            <person name="Banfield J.F."/>
        </authorList>
    </citation>
    <scope>NUCLEOTIDE SEQUENCE [LARGE SCALE GENOMIC DNA]</scope>
</reference>
<dbReference type="AlphaFoldDB" id="A0A1F6FY39"/>
<dbReference type="Proteomes" id="UP000178601">
    <property type="component" value="Unassembled WGS sequence"/>
</dbReference>
<gene>
    <name evidence="6" type="ORF">A3H16_02365</name>
</gene>